<gene>
    <name evidence="2" type="ORF">GCM10022393_42430</name>
</gene>
<dbReference type="RefSeq" id="WP_344930915.1">
    <property type="nucleotide sequence ID" value="NZ_BAABCW010000034.1"/>
</dbReference>
<organism evidence="2 3">
    <name type="scientific">Aquimarina addita</name>
    <dbReference type="NCBI Taxonomy" id="870485"/>
    <lineage>
        <taxon>Bacteria</taxon>
        <taxon>Pseudomonadati</taxon>
        <taxon>Bacteroidota</taxon>
        <taxon>Flavobacteriia</taxon>
        <taxon>Flavobacteriales</taxon>
        <taxon>Flavobacteriaceae</taxon>
        <taxon>Aquimarina</taxon>
    </lineage>
</organism>
<feature type="domain" description="Toxin SymE-like" evidence="1">
    <location>
        <begin position="5"/>
        <end position="53"/>
    </location>
</feature>
<reference evidence="3" key="1">
    <citation type="journal article" date="2019" name="Int. J. Syst. Evol. Microbiol.">
        <title>The Global Catalogue of Microorganisms (GCM) 10K type strain sequencing project: providing services to taxonomists for standard genome sequencing and annotation.</title>
        <authorList>
            <consortium name="The Broad Institute Genomics Platform"/>
            <consortium name="The Broad Institute Genome Sequencing Center for Infectious Disease"/>
            <person name="Wu L."/>
            <person name="Ma J."/>
        </authorList>
    </citation>
    <scope>NUCLEOTIDE SEQUENCE [LARGE SCALE GENOMIC DNA]</scope>
    <source>
        <strain evidence="3">JCM 17106</strain>
    </source>
</reference>
<evidence type="ECO:0000313" key="3">
    <source>
        <dbReference type="Proteomes" id="UP001500459"/>
    </source>
</evidence>
<dbReference type="Pfam" id="PF08845">
    <property type="entry name" value="SymE_toxin"/>
    <property type="match status" value="1"/>
</dbReference>
<dbReference type="Proteomes" id="UP001500459">
    <property type="component" value="Unassembled WGS sequence"/>
</dbReference>
<dbReference type="EMBL" id="BAABCW010000034">
    <property type="protein sequence ID" value="GAA3523187.1"/>
    <property type="molecule type" value="Genomic_DNA"/>
</dbReference>
<comment type="caution">
    <text evidence="2">The sequence shown here is derived from an EMBL/GenBank/DDBJ whole genome shotgun (WGS) entry which is preliminary data.</text>
</comment>
<dbReference type="InterPro" id="IPR014944">
    <property type="entry name" value="Toxin_SymE-like"/>
</dbReference>
<sequence>MNRHLRISGKHRFSNYKAVPELRLSGNWFKQLGFYIGTQVLVTTREQLLIIEPVSDGDSRD</sequence>
<proteinExistence type="predicted"/>
<accession>A0ABP6UVX7</accession>
<protein>
    <recommendedName>
        <fullName evidence="1">Toxin SymE-like domain-containing protein</fullName>
    </recommendedName>
</protein>
<evidence type="ECO:0000313" key="2">
    <source>
        <dbReference type="EMBL" id="GAA3523187.1"/>
    </source>
</evidence>
<keyword evidence="3" id="KW-1185">Reference proteome</keyword>
<name>A0ABP6UVX7_9FLAO</name>
<evidence type="ECO:0000259" key="1">
    <source>
        <dbReference type="Pfam" id="PF08845"/>
    </source>
</evidence>